<feature type="active site" description="Proton acceptor" evidence="5">
    <location>
        <position position="126"/>
    </location>
</feature>
<keyword evidence="8" id="KW-0732">Signal</keyword>
<keyword evidence="2" id="KW-0378">Hydrolase</keyword>
<dbReference type="GO" id="GO:0004064">
    <property type="term" value="F:arylesterase activity"/>
    <property type="evidence" value="ECO:0007669"/>
    <property type="project" value="InterPro"/>
</dbReference>
<evidence type="ECO:0000256" key="3">
    <source>
        <dbReference type="ARBA" id="ARBA00023157"/>
    </source>
</evidence>
<dbReference type="Proteomes" id="UP000226192">
    <property type="component" value="Unassembled WGS sequence"/>
</dbReference>
<feature type="binding site" evidence="6">
    <location>
        <position position="178"/>
    </location>
    <ligand>
        <name>Ca(2+)</name>
        <dbReference type="ChEBI" id="CHEBI:29108"/>
        <label>1</label>
        <note>catalytic</note>
    </ligand>
</feature>
<evidence type="ECO:0000256" key="8">
    <source>
        <dbReference type="SAM" id="SignalP"/>
    </source>
</evidence>
<dbReference type="InterPro" id="IPR011042">
    <property type="entry name" value="6-blade_b-propeller_TolB-like"/>
</dbReference>
<dbReference type="GO" id="GO:0046872">
    <property type="term" value="F:metal ion binding"/>
    <property type="evidence" value="ECO:0007669"/>
    <property type="project" value="UniProtKB-KW"/>
</dbReference>
<dbReference type="PANTHER" id="PTHR11799">
    <property type="entry name" value="PARAOXONASE"/>
    <property type="match status" value="1"/>
</dbReference>
<feature type="binding site" evidence="6">
    <location>
        <position position="289"/>
    </location>
    <ligand>
        <name>Ca(2+)</name>
        <dbReference type="ChEBI" id="CHEBI:29108"/>
        <label>1</label>
        <note>catalytic</note>
    </ligand>
</feature>
<dbReference type="PANTHER" id="PTHR11799:SF30">
    <property type="entry name" value="SERUM PARAOXONASE_ARYLESTERASE 2"/>
    <property type="match status" value="1"/>
</dbReference>
<dbReference type="SUPFAM" id="SSF63829">
    <property type="entry name" value="Calcium-dependent phosphotriesterase"/>
    <property type="match status" value="1"/>
</dbReference>
<feature type="glycosylation site" description="N-linked (GlcNAc...) asparagine" evidence="7">
    <location>
        <position position="289"/>
    </location>
</feature>
<feature type="binding site" evidence="6">
    <location>
        <position position="288"/>
    </location>
    <ligand>
        <name>Ca(2+)</name>
        <dbReference type="ChEBI" id="CHEBI:29108"/>
        <label>1</label>
        <note>catalytic</note>
    </ligand>
</feature>
<dbReference type="Gene3D" id="2.120.10.30">
    <property type="entry name" value="TolB, C-terminal domain"/>
    <property type="match status" value="1"/>
</dbReference>
<evidence type="ECO:0000256" key="1">
    <source>
        <dbReference type="ARBA" id="ARBA00008595"/>
    </source>
</evidence>
<feature type="chain" id="PRO_5013310547" description="Paraoxonase" evidence="8">
    <location>
        <begin position="20"/>
        <end position="393"/>
    </location>
</feature>
<keyword evidence="10" id="KW-1185">Reference proteome</keyword>
<sequence>MALRILILLALAWLAPYFAERALFMARVFGQKPGNLIQVDSFRSHRVEFADEIRNCEDVVMLEEEGLAITACDSDRDWYNTVMDVSIPHEMQGASLYLYDYKQDAPRANQLQRFRLIDFAAGTDFHTLGLRFNPSTRHLYVVNHAQAGPRIEVFRLDLGAVTATHLGSIQHPLLHAPNSMSLLGDDEMYVTNDHYFVAEKARYLSYMETYLGPPLATLVHIKLRHHTEVEAAQVVARVPFANGVAVVNATTVAVASTSRGSIHLFERAADASQTLHQRSRVALPFLADNLSRTRSGKLLVAGHGYPPALNKYTHTRHICNDEAKLAAAEQSVKEYCARGTAVSAVAEWSQEGGLRLLYFGDEYPSAATAVKDEGRGVGIVAGLYARGLFVWRD</sequence>
<dbReference type="AlphaFoldDB" id="A0A2C5XF95"/>
<dbReference type="EMBL" id="NJET01000145">
    <property type="protein sequence ID" value="PHH60458.1"/>
    <property type="molecule type" value="Genomic_DNA"/>
</dbReference>
<evidence type="ECO:0000256" key="4">
    <source>
        <dbReference type="ARBA" id="ARBA00023180"/>
    </source>
</evidence>
<keyword evidence="6" id="KW-0106">Calcium</keyword>
<comment type="PTM">
    <text evidence="7">Glycosylated.</text>
</comment>
<evidence type="ECO:0000256" key="5">
    <source>
        <dbReference type="PIRSR" id="PIRSR602640-1"/>
    </source>
</evidence>
<feature type="binding site" evidence="6">
    <location>
        <position position="58"/>
    </location>
    <ligand>
        <name>Ca(2+)</name>
        <dbReference type="ChEBI" id="CHEBI:29108"/>
        <label>1</label>
        <note>catalytic</note>
    </ligand>
</feature>
<keyword evidence="4 7" id="KW-0325">Glycoprotein</keyword>
<keyword evidence="6" id="KW-0479">Metal-binding</keyword>
<feature type="binding site" evidence="6">
    <location>
        <position position="128"/>
    </location>
    <ligand>
        <name>Ca(2+)</name>
        <dbReference type="ChEBI" id="CHEBI:29108"/>
        <label>1</label>
        <note>catalytic</note>
    </ligand>
</feature>
<reference evidence="9 10" key="1">
    <citation type="submission" date="2017-06" db="EMBL/GenBank/DDBJ databases">
        <title>Ant-infecting Ophiocordyceps genomes reveal a high diversity of potential behavioral manipulation genes and a possible major role for enterotoxins.</title>
        <authorList>
            <person name="De Bekker C."/>
            <person name="Evans H.C."/>
            <person name="Brachmann A."/>
            <person name="Hughes D.P."/>
        </authorList>
    </citation>
    <scope>NUCLEOTIDE SEQUENCE [LARGE SCALE GENOMIC DNA]</scope>
    <source>
        <strain evidence="9 10">Map64</strain>
    </source>
</reference>
<comment type="similarity">
    <text evidence="1">Belongs to the paraoxonase family.</text>
</comment>
<keyword evidence="3" id="KW-1015">Disulfide bond</keyword>
<protein>
    <recommendedName>
        <fullName evidence="11">Paraoxonase</fullName>
    </recommendedName>
</protein>
<comment type="cofactor">
    <cofactor evidence="6">
        <name>Ca(2+)</name>
        <dbReference type="ChEBI" id="CHEBI:29108"/>
    </cofactor>
    <text evidence="6">Binds 2 calcium ions per subunit.</text>
</comment>
<comment type="caution">
    <text evidence="9">The sequence shown here is derived from an EMBL/GenBank/DDBJ whole genome shotgun (WGS) entry which is preliminary data.</text>
</comment>
<evidence type="ECO:0000256" key="6">
    <source>
        <dbReference type="PIRSR" id="PIRSR602640-2"/>
    </source>
</evidence>
<dbReference type="OrthoDB" id="5307922at2759"/>
<feature type="binding site" evidence="6">
    <location>
        <position position="242"/>
    </location>
    <ligand>
        <name>Ca(2+)</name>
        <dbReference type="ChEBI" id="CHEBI:29108"/>
        <label>1</label>
        <note>catalytic</note>
    </ligand>
</feature>
<evidence type="ECO:0000256" key="7">
    <source>
        <dbReference type="PIRSR" id="PIRSR602640-4"/>
    </source>
</evidence>
<evidence type="ECO:0000313" key="10">
    <source>
        <dbReference type="Proteomes" id="UP000226192"/>
    </source>
</evidence>
<organism evidence="9 10">
    <name type="scientific">Ophiocordyceps australis</name>
    <dbReference type="NCBI Taxonomy" id="1399860"/>
    <lineage>
        <taxon>Eukaryota</taxon>
        <taxon>Fungi</taxon>
        <taxon>Dikarya</taxon>
        <taxon>Ascomycota</taxon>
        <taxon>Pezizomycotina</taxon>
        <taxon>Sordariomycetes</taxon>
        <taxon>Hypocreomycetidae</taxon>
        <taxon>Hypocreales</taxon>
        <taxon>Ophiocordycipitaceae</taxon>
        <taxon>Ophiocordyceps</taxon>
    </lineage>
</organism>
<evidence type="ECO:0008006" key="11">
    <source>
        <dbReference type="Google" id="ProtNLM"/>
    </source>
</evidence>
<dbReference type="InterPro" id="IPR002640">
    <property type="entry name" value="Arylesterase"/>
</dbReference>
<proteinExistence type="inferred from homology"/>
<dbReference type="Pfam" id="PF01731">
    <property type="entry name" value="Arylesterase"/>
    <property type="match status" value="1"/>
</dbReference>
<accession>A0A2C5XF95</accession>
<feature type="signal peptide" evidence="8">
    <location>
        <begin position="1"/>
        <end position="19"/>
    </location>
</feature>
<dbReference type="InterPro" id="IPR051288">
    <property type="entry name" value="Serum_paraoxonase/arylesterase"/>
</dbReference>
<evidence type="ECO:0000256" key="2">
    <source>
        <dbReference type="ARBA" id="ARBA00022801"/>
    </source>
</evidence>
<gene>
    <name evidence="9" type="ORF">CDD81_1633</name>
</gene>
<name>A0A2C5XF95_9HYPO</name>
<evidence type="ECO:0000313" key="9">
    <source>
        <dbReference type="EMBL" id="PHH60458.1"/>
    </source>
</evidence>